<evidence type="ECO:0000313" key="1">
    <source>
        <dbReference type="EMBL" id="MFF8280824.1"/>
    </source>
</evidence>
<accession>A0ABW6YMR7</accession>
<protein>
    <submittedName>
        <fullName evidence="1">Uncharacterized protein</fullName>
    </submittedName>
</protein>
<name>A0ABW6YMR7_9ACTN</name>
<gene>
    <name evidence="1" type="ORF">ACF05T_32980</name>
</gene>
<dbReference type="RefSeq" id="WP_391937671.1">
    <property type="nucleotide sequence ID" value="NZ_JBIBSM010000026.1"/>
</dbReference>
<proteinExistence type="predicted"/>
<comment type="caution">
    <text evidence="1">The sequence shown here is derived from an EMBL/GenBank/DDBJ whole genome shotgun (WGS) entry which is preliminary data.</text>
</comment>
<sequence>MTGDTRIVTDGELTVAAPGKGNLRVYVLNGPGKIGTTGTYLK</sequence>
<organism evidence="1 2">
    <name type="scientific">Streptomyces lateritius</name>
    <dbReference type="NCBI Taxonomy" id="67313"/>
    <lineage>
        <taxon>Bacteria</taxon>
        <taxon>Bacillati</taxon>
        <taxon>Actinomycetota</taxon>
        <taxon>Actinomycetes</taxon>
        <taxon>Kitasatosporales</taxon>
        <taxon>Streptomycetaceae</taxon>
        <taxon>Streptomyces</taxon>
    </lineage>
</organism>
<keyword evidence="2" id="KW-1185">Reference proteome</keyword>
<evidence type="ECO:0000313" key="2">
    <source>
        <dbReference type="Proteomes" id="UP001603013"/>
    </source>
</evidence>
<dbReference type="Proteomes" id="UP001603013">
    <property type="component" value="Unassembled WGS sequence"/>
</dbReference>
<reference evidence="1 2" key="1">
    <citation type="submission" date="2024-10" db="EMBL/GenBank/DDBJ databases">
        <title>The Natural Products Discovery Center: Release of the First 8490 Sequenced Strains for Exploring Actinobacteria Biosynthetic Diversity.</title>
        <authorList>
            <person name="Kalkreuter E."/>
            <person name="Kautsar S.A."/>
            <person name="Yang D."/>
            <person name="Bader C.D."/>
            <person name="Teijaro C.N."/>
            <person name="Fluegel L."/>
            <person name="Davis C.M."/>
            <person name="Simpson J.R."/>
            <person name="Lauterbach L."/>
            <person name="Steele A.D."/>
            <person name="Gui C."/>
            <person name="Meng S."/>
            <person name="Li G."/>
            <person name="Viehrig K."/>
            <person name="Ye F."/>
            <person name="Su P."/>
            <person name="Kiefer A.F."/>
            <person name="Nichols A."/>
            <person name="Cepeda A.J."/>
            <person name="Yan W."/>
            <person name="Fan B."/>
            <person name="Jiang Y."/>
            <person name="Adhikari A."/>
            <person name="Zheng C.-J."/>
            <person name="Schuster L."/>
            <person name="Cowan T.M."/>
            <person name="Smanski M.J."/>
            <person name="Chevrette M.G."/>
            <person name="De Carvalho L.P.S."/>
            <person name="Shen B."/>
        </authorList>
    </citation>
    <scope>NUCLEOTIDE SEQUENCE [LARGE SCALE GENOMIC DNA]</scope>
    <source>
        <strain evidence="1 2">NPDC015755</strain>
    </source>
</reference>
<dbReference type="EMBL" id="JBIBSM010000026">
    <property type="protein sequence ID" value="MFF8280824.1"/>
    <property type="molecule type" value="Genomic_DNA"/>
</dbReference>